<evidence type="ECO:0000256" key="1">
    <source>
        <dbReference type="SAM" id="MobiDB-lite"/>
    </source>
</evidence>
<accession>A0A6C0K9D9</accession>
<reference evidence="2" key="1">
    <citation type="journal article" date="2020" name="Nature">
        <title>Giant virus diversity and host interactions through global metagenomics.</title>
        <authorList>
            <person name="Schulz F."/>
            <person name="Roux S."/>
            <person name="Paez-Espino D."/>
            <person name="Jungbluth S."/>
            <person name="Walsh D.A."/>
            <person name="Denef V.J."/>
            <person name="McMahon K.D."/>
            <person name="Konstantinidis K.T."/>
            <person name="Eloe-Fadrosh E.A."/>
            <person name="Kyrpides N.C."/>
            <person name="Woyke T."/>
        </authorList>
    </citation>
    <scope>NUCLEOTIDE SEQUENCE</scope>
    <source>
        <strain evidence="2">GVMAG-S-1102113-118</strain>
    </source>
</reference>
<feature type="compositionally biased region" description="Basic residues" evidence="1">
    <location>
        <begin position="290"/>
        <end position="310"/>
    </location>
</feature>
<evidence type="ECO:0000313" key="2">
    <source>
        <dbReference type="EMBL" id="QHU14309.1"/>
    </source>
</evidence>
<dbReference type="SUPFAM" id="SSF82185">
    <property type="entry name" value="Histone H3 K4-specific methyltransferase SET7/9 N-terminal domain"/>
    <property type="match status" value="1"/>
</dbReference>
<name>A0A6C0K9D9_9ZZZZ</name>
<organism evidence="2">
    <name type="scientific">viral metagenome</name>
    <dbReference type="NCBI Taxonomy" id="1070528"/>
    <lineage>
        <taxon>unclassified sequences</taxon>
        <taxon>metagenomes</taxon>
        <taxon>organismal metagenomes</taxon>
    </lineage>
</organism>
<dbReference type="AlphaFoldDB" id="A0A6C0K9D9"/>
<dbReference type="EMBL" id="MN740839">
    <property type="protein sequence ID" value="QHU14309.1"/>
    <property type="molecule type" value="Genomic_DNA"/>
</dbReference>
<protein>
    <submittedName>
        <fullName evidence="2">Uncharacterized protein</fullName>
    </submittedName>
</protein>
<sequence>MPPRTKRTNNRLDNFLQTGSDMSRRISDYAGTVYLRGPEPLPKDLQRDIRIRASRDPKWRDAVPVGTAMRIDTGDLERMETRNKRGQLHGAPAVTVRYLDGSPRKEEYWKNGKRHHDDGPAYVEYHDNGDVMTEIWFENDLFVSPKKMLTRGLGHPYNFLRFDYNGFPRIWATIVNKKAIPRGPKKGFVSIAGLQQLTRRPFAISNPIGGQPAYILRTPEYDTYKHTDSSGALHKDKGPAVVKVSADGKDIGEGEYWIHGKKSKAAKWQHLNSLLQKEDSPGTGPVWRYTRGKKKLVPRPGSKRSSPKKK</sequence>
<proteinExistence type="predicted"/>
<feature type="region of interest" description="Disordered" evidence="1">
    <location>
        <begin position="276"/>
        <end position="310"/>
    </location>
</feature>